<keyword evidence="2" id="KW-1185">Reference proteome</keyword>
<protein>
    <submittedName>
        <fullName evidence="1">Uncharacterized protein</fullName>
    </submittedName>
</protein>
<dbReference type="Proteomes" id="UP001168972">
    <property type="component" value="Unassembled WGS sequence"/>
</dbReference>
<name>A0AA39KZQ0_MICHY</name>
<sequence>MCDMLQKKAKRTCRQGWIDDERFKDWIHKVPLNEEIYYCSVCKKDILCSTHPSKHAASGKHKYQIDHKRIDQNFCHSCKSIRKSGRVIFKKSWMNFELFKPWLREVPDDQYSFFCLMCEKTMSAHLSHIYRHAESSSHLKAVEAHALEIIEEDNRKEIINMKSSLDDRRKNANFRYAKFIAEKRIPFHIAAEFLNFFQEMSHDPETLQSMRMGVINSKNIISHALYTVGIDHEPDQNIEKNLIET</sequence>
<gene>
    <name evidence="1" type="ORF">PV327_005599</name>
</gene>
<dbReference type="EMBL" id="JAQQBR010000003">
    <property type="protein sequence ID" value="KAK0179888.1"/>
    <property type="molecule type" value="Genomic_DNA"/>
</dbReference>
<dbReference type="AlphaFoldDB" id="A0AA39KZQ0"/>
<comment type="caution">
    <text evidence="1">The sequence shown here is derived from an EMBL/GenBank/DDBJ whole genome shotgun (WGS) entry which is preliminary data.</text>
</comment>
<evidence type="ECO:0000313" key="1">
    <source>
        <dbReference type="EMBL" id="KAK0179888.1"/>
    </source>
</evidence>
<reference evidence="1" key="2">
    <citation type="submission" date="2023-03" db="EMBL/GenBank/DDBJ databases">
        <authorList>
            <person name="Inwood S.N."/>
            <person name="Skelly J.G."/>
            <person name="Guhlin J."/>
            <person name="Harrop T.W.R."/>
            <person name="Goldson S.G."/>
            <person name="Dearden P.K."/>
        </authorList>
    </citation>
    <scope>NUCLEOTIDE SEQUENCE</scope>
    <source>
        <strain evidence="1">Lincoln</strain>
        <tissue evidence="1">Whole body</tissue>
    </source>
</reference>
<organism evidence="1 2">
    <name type="scientific">Microctonus hyperodae</name>
    <name type="common">Parasitoid wasp</name>
    <dbReference type="NCBI Taxonomy" id="165561"/>
    <lineage>
        <taxon>Eukaryota</taxon>
        <taxon>Metazoa</taxon>
        <taxon>Ecdysozoa</taxon>
        <taxon>Arthropoda</taxon>
        <taxon>Hexapoda</taxon>
        <taxon>Insecta</taxon>
        <taxon>Pterygota</taxon>
        <taxon>Neoptera</taxon>
        <taxon>Endopterygota</taxon>
        <taxon>Hymenoptera</taxon>
        <taxon>Apocrita</taxon>
        <taxon>Ichneumonoidea</taxon>
        <taxon>Braconidae</taxon>
        <taxon>Euphorinae</taxon>
        <taxon>Microctonus</taxon>
    </lineage>
</organism>
<proteinExistence type="predicted"/>
<evidence type="ECO:0000313" key="2">
    <source>
        <dbReference type="Proteomes" id="UP001168972"/>
    </source>
</evidence>
<accession>A0AA39KZQ0</accession>
<reference evidence="1" key="1">
    <citation type="journal article" date="2023" name="bioRxiv">
        <title>Scaffold-level genome assemblies of two parasitoid biocontrol wasps reveal the parthenogenesis mechanism and an associated novel virus.</title>
        <authorList>
            <person name="Inwood S."/>
            <person name="Skelly J."/>
            <person name="Guhlin J."/>
            <person name="Harrop T."/>
            <person name="Goldson S."/>
            <person name="Dearden P."/>
        </authorList>
    </citation>
    <scope>NUCLEOTIDE SEQUENCE</scope>
    <source>
        <strain evidence="1">Lincoln</strain>
        <tissue evidence="1">Whole body</tissue>
    </source>
</reference>